<gene>
    <name evidence="1" type="ORF">M9978_10245</name>
</gene>
<dbReference type="AlphaFoldDB" id="A0A9X2KLH4"/>
<name>A0A9X2KLH4_9SPHN</name>
<comment type="caution">
    <text evidence="1">The sequence shown here is derived from an EMBL/GenBank/DDBJ whole genome shotgun (WGS) entry which is preliminary data.</text>
</comment>
<dbReference type="Proteomes" id="UP001139451">
    <property type="component" value="Unassembled WGS sequence"/>
</dbReference>
<accession>A0A9X2KLH4</accession>
<keyword evidence="2" id="KW-1185">Reference proteome</keyword>
<dbReference type="RefSeq" id="WP_254292942.1">
    <property type="nucleotide sequence ID" value="NZ_JAMLDX010000006.1"/>
</dbReference>
<evidence type="ECO:0000313" key="2">
    <source>
        <dbReference type="Proteomes" id="UP001139451"/>
    </source>
</evidence>
<sequence>MIQNEETVLKLPFPAYRLSTLGNMIIPSAIERGVRLRSIKPDIETIYRSCFLNTYVCVYPSFLAENYPEIGHFVRWSLLRMLFTCDHANAQLRWDTFCARLEGQDTEVTTAAELAWKDGRHCFKALLEDRDPDISATENLVSAIGSIRSFPQYKIYY</sequence>
<dbReference type="EMBL" id="JAMLDX010000006">
    <property type="protein sequence ID" value="MCP3730810.1"/>
    <property type="molecule type" value="Genomic_DNA"/>
</dbReference>
<protein>
    <submittedName>
        <fullName evidence="1">Uncharacterized protein</fullName>
    </submittedName>
</protein>
<organism evidence="1 2">
    <name type="scientific">Sphingomonas tagetis</name>
    <dbReference type="NCBI Taxonomy" id="2949092"/>
    <lineage>
        <taxon>Bacteria</taxon>
        <taxon>Pseudomonadati</taxon>
        <taxon>Pseudomonadota</taxon>
        <taxon>Alphaproteobacteria</taxon>
        <taxon>Sphingomonadales</taxon>
        <taxon>Sphingomonadaceae</taxon>
        <taxon>Sphingomonas</taxon>
    </lineage>
</organism>
<reference evidence="1" key="1">
    <citation type="submission" date="2022-05" db="EMBL/GenBank/DDBJ databases">
        <title>Sphingomonas sp. strain MG17 Genome sequencing and assembly.</title>
        <authorList>
            <person name="Kim I."/>
        </authorList>
    </citation>
    <scope>NUCLEOTIDE SEQUENCE</scope>
    <source>
        <strain evidence="1">MG17</strain>
    </source>
</reference>
<proteinExistence type="predicted"/>
<evidence type="ECO:0000313" key="1">
    <source>
        <dbReference type="EMBL" id="MCP3730810.1"/>
    </source>
</evidence>